<dbReference type="EMBL" id="JAGDFM010000202">
    <property type="protein sequence ID" value="KAG7382626.1"/>
    <property type="molecule type" value="Genomic_DNA"/>
</dbReference>
<dbReference type="InterPro" id="IPR037516">
    <property type="entry name" value="Tripartite_DENN"/>
</dbReference>
<feature type="compositionally biased region" description="Low complexity" evidence="1">
    <location>
        <begin position="22"/>
        <end position="33"/>
    </location>
</feature>
<dbReference type="PANTHER" id="PTHR12296:SF21">
    <property type="entry name" value="DENN DOMAIN-CONTAINING PROTEIN 3"/>
    <property type="match status" value="1"/>
</dbReference>
<dbReference type="Pfam" id="PF00615">
    <property type="entry name" value="RGS"/>
    <property type="match status" value="2"/>
</dbReference>
<dbReference type="AlphaFoldDB" id="A0A8T1VNZ2"/>
<keyword evidence="5" id="KW-1185">Reference proteome</keyword>
<reference evidence="4" key="1">
    <citation type="submission" date="2021-02" db="EMBL/GenBank/DDBJ databases">
        <authorList>
            <person name="Palmer J.M."/>
        </authorList>
    </citation>
    <scope>NUCLEOTIDE SEQUENCE</scope>
    <source>
        <strain evidence="4">SCRP734</strain>
    </source>
</reference>
<feature type="domain" description="RGS" evidence="2">
    <location>
        <begin position="267"/>
        <end position="395"/>
    </location>
</feature>
<dbReference type="InterPro" id="IPR001194">
    <property type="entry name" value="cDENN_dom"/>
</dbReference>
<feature type="compositionally biased region" description="Polar residues" evidence="1">
    <location>
        <begin position="466"/>
        <end position="478"/>
    </location>
</feature>
<sequence>MRSIPNVSLDSWLFGEDKASGSDDAASRSSLGSVGPTPPPPAPRKSSVRLAGRSSPGRTKVPTVPELSYPFPVSSKLRKLFRPNRLQWKRNAAAGGKSSQLDKQRQLVGLDTTSFQKLQGHVPFTLKEIVKDPKKLPYLLQWLSADTEIPSDATHSNYHQVLLFLMEIEQLQTVDEEKRREQALKIWHKYIDNASEFQISTTLELTPELEQLVKDNIVRTDKVNDSFFPIQKLAYMRLTREEMPRFLKSDEYLKMLIDTEDGTRRIPMERVLQQPRAAHYFLLFLMQSRQHFELYFWLHVEYVLKPVLEEANYELFWRLARVLVDKAQNDSQAITLATKNDLYLAVASRRFDEKLQPPQPVAKALFNKAQQEIFAMLRSSWFDRFIKSDLYKVALKDSLIHFDLVESKEDSPPKLLSRAFSSAEYSKVHTIDGVDASDSSGESDEETNEHEGDDDSKPPTMDNSDHMSATNSEAGSQSDSEDADDRGFAKVVLNLESIIRLTKLPEGLQVHYRPNYESPNANAPVPKEDDCGIDTILTFATFVEKHAGEDAAATLMLMPVPNPHKEKDSSDESFDDISRRVKTFLVPSGRVLIKRSGGEKCPADMLFPFQQSGRNGFLFGSVYLTYEPMHVGSSNEEIYVAKGFCLLSQLPLVNSLRKLVEEHVQSAQEQSSILAHDRLALLFQSSLSWKRTTITSARTHTYVHPEMRRLAHRKHSSILSLPLSTLETQVDVPMTILFEQFGTAMVLQILASAVLECSIVVVASQYSLLTMCAEAIRNLLRPFSWCHVYAPVLPKPLLSYLQCPTPILVGVNSEFALRSDLPTRGLYLVADVDRKVVEYVGDQSVSWRGLGLRDDLGEDAIFLPRCFEAAKHELDRLLFPRALQFDSIGGCDTTPIDNADSSFVYTSPPETEAERDEQVRGICFDLFSELLSGHTNACLVVGDTKESVVIFDETEFLATRADEDLPFYRALLRTQCFSEIVSAHRINMSSKETDADAVEADEDLQEGII</sequence>
<organism evidence="4 5">
    <name type="scientific">Phytophthora pseudosyringae</name>
    <dbReference type="NCBI Taxonomy" id="221518"/>
    <lineage>
        <taxon>Eukaryota</taxon>
        <taxon>Sar</taxon>
        <taxon>Stramenopiles</taxon>
        <taxon>Oomycota</taxon>
        <taxon>Peronosporomycetes</taxon>
        <taxon>Peronosporales</taxon>
        <taxon>Peronosporaceae</taxon>
        <taxon>Phytophthora</taxon>
    </lineage>
</organism>
<evidence type="ECO:0000256" key="1">
    <source>
        <dbReference type="SAM" id="MobiDB-lite"/>
    </source>
</evidence>
<gene>
    <name evidence="4" type="ORF">PHYPSEUDO_004706</name>
</gene>
<dbReference type="GO" id="GO:0032483">
    <property type="term" value="P:regulation of Rab protein signal transduction"/>
    <property type="evidence" value="ECO:0007669"/>
    <property type="project" value="TreeGrafter"/>
</dbReference>
<comment type="caution">
    <text evidence="4">The sequence shown here is derived from an EMBL/GenBank/DDBJ whole genome shotgun (WGS) entry which is preliminary data.</text>
</comment>
<dbReference type="InterPro" id="IPR051696">
    <property type="entry name" value="DENN_Domain_GEFs"/>
</dbReference>
<dbReference type="Pfam" id="PF02141">
    <property type="entry name" value="DENN"/>
    <property type="match status" value="1"/>
</dbReference>
<dbReference type="GO" id="GO:0031410">
    <property type="term" value="C:cytoplasmic vesicle"/>
    <property type="evidence" value="ECO:0007669"/>
    <property type="project" value="TreeGrafter"/>
</dbReference>
<evidence type="ECO:0008006" key="6">
    <source>
        <dbReference type="Google" id="ProtNLM"/>
    </source>
</evidence>
<dbReference type="SMART" id="SM00801">
    <property type="entry name" value="dDENN"/>
    <property type="match status" value="1"/>
</dbReference>
<dbReference type="InterPro" id="IPR016137">
    <property type="entry name" value="RGS"/>
</dbReference>
<evidence type="ECO:0000259" key="2">
    <source>
        <dbReference type="PROSITE" id="PS50132"/>
    </source>
</evidence>
<dbReference type="PROSITE" id="PS50132">
    <property type="entry name" value="RGS"/>
    <property type="match status" value="2"/>
</dbReference>
<protein>
    <recommendedName>
        <fullName evidence="6">UDENN domain-containing protein</fullName>
    </recommendedName>
</protein>
<feature type="region of interest" description="Disordered" evidence="1">
    <location>
        <begin position="431"/>
        <end position="484"/>
    </location>
</feature>
<accession>A0A8T1VNZ2</accession>
<name>A0A8T1VNZ2_9STRA</name>
<dbReference type="InterPro" id="IPR005112">
    <property type="entry name" value="dDENN_dom"/>
</dbReference>
<feature type="domain" description="RGS" evidence="2">
    <location>
        <begin position="125"/>
        <end position="256"/>
    </location>
</feature>
<evidence type="ECO:0000313" key="4">
    <source>
        <dbReference type="EMBL" id="KAG7382626.1"/>
    </source>
</evidence>
<dbReference type="PANTHER" id="PTHR12296">
    <property type="entry name" value="DENN DOMAIN-CONTAINING PROTEIN 4"/>
    <property type="match status" value="1"/>
</dbReference>
<dbReference type="SMART" id="SM00799">
    <property type="entry name" value="DENN"/>
    <property type="match status" value="1"/>
</dbReference>
<proteinExistence type="predicted"/>
<evidence type="ECO:0000313" key="5">
    <source>
        <dbReference type="Proteomes" id="UP000694044"/>
    </source>
</evidence>
<feature type="compositionally biased region" description="Acidic residues" evidence="1">
    <location>
        <begin position="441"/>
        <end position="454"/>
    </location>
</feature>
<dbReference type="PROSITE" id="PS50211">
    <property type="entry name" value="DENN"/>
    <property type="match status" value="1"/>
</dbReference>
<dbReference type="OrthoDB" id="74314at2759"/>
<evidence type="ECO:0000259" key="3">
    <source>
        <dbReference type="PROSITE" id="PS50211"/>
    </source>
</evidence>
<dbReference type="SMART" id="SM00315">
    <property type="entry name" value="RGS"/>
    <property type="match status" value="2"/>
</dbReference>
<feature type="domain" description="UDENN" evidence="3">
    <location>
        <begin position="535"/>
        <end position="992"/>
    </location>
</feature>
<feature type="region of interest" description="Disordered" evidence="1">
    <location>
        <begin position="18"/>
        <end position="65"/>
    </location>
</feature>
<dbReference type="Proteomes" id="UP000694044">
    <property type="component" value="Unassembled WGS sequence"/>
</dbReference>